<dbReference type="EMBL" id="JBANQN010000004">
    <property type="protein sequence ID" value="KAK6790768.1"/>
    <property type="molecule type" value="Genomic_DNA"/>
</dbReference>
<keyword evidence="4" id="KW-1185">Reference proteome</keyword>
<accession>A0AAN8YIV5</accession>
<organism evidence="3 4">
    <name type="scientific">Solanum bulbocastanum</name>
    <name type="common">Wild potato</name>
    <dbReference type="NCBI Taxonomy" id="147425"/>
    <lineage>
        <taxon>Eukaryota</taxon>
        <taxon>Viridiplantae</taxon>
        <taxon>Streptophyta</taxon>
        <taxon>Embryophyta</taxon>
        <taxon>Tracheophyta</taxon>
        <taxon>Spermatophyta</taxon>
        <taxon>Magnoliopsida</taxon>
        <taxon>eudicotyledons</taxon>
        <taxon>Gunneridae</taxon>
        <taxon>Pentapetalae</taxon>
        <taxon>asterids</taxon>
        <taxon>lamiids</taxon>
        <taxon>Solanales</taxon>
        <taxon>Solanaceae</taxon>
        <taxon>Solanoideae</taxon>
        <taxon>Solaneae</taxon>
        <taxon>Solanum</taxon>
    </lineage>
</organism>
<feature type="compositionally biased region" description="Polar residues" evidence="2">
    <location>
        <begin position="638"/>
        <end position="659"/>
    </location>
</feature>
<dbReference type="InterPro" id="IPR037151">
    <property type="entry name" value="AlkB-like_sf"/>
</dbReference>
<feature type="region of interest" description="Disordered" evidence="2">
    <location>
        <begin position="511"/>
        <end position="533"/>
    </location>
</feature>
<feature type="compositionally biased region" description="Basic and acidic residues" evidence="2">
    <location>
        <begin position="663"/>
        <end position="677"/>
    </location>
</feature>
<sequence length="677" mass="73547">MQSGNAAVAVPEKMNGNGVGGEAVALPRQHQHQQQWFHPQQVDERDGFISWLRGEFAASNAIIDALCHHLRLVGEPGEYDGVIGCVQQRRANWNSVLHMQQYHSVAEVIYSLHQVEWMKQQKGFDGGVNKVGKKNGSRGGGGGGGWKSEGLKDGKESQGQNFSLDAHSKTNGVEKIDVVEVKQGEKKELAANPEANSSVKSSVCTEAGDSQGELDKTDDKRDSNSEGSSNVESESHSIQVPTEKQNVVPKTFVATEIHDGKPVNVVDGMKLYEELLSSSEVSKLVTLVNDLRAAGRRGQLPEQCVAVPVNDLKHPWVVASFYTIWFDVLGLSGGGWVGLEMRKKFMSMIRNVLTSSTGIYSLKETYEGAWKGDGPVGPSHYRKTEAIPGLFQDVIDRLSAMQALSMKPDACVIDIFNEGDHSQPHLWPYWYGRPISMLFLTDCEMTFGKVIGVDHPGDYRGSLKLSLAPGSVLVMQGRSTEFAKYAIPSIWKQRILVTFTKLQLRRIKSGDSQRFPSSAGGPVSQWVPPSRSPNHIRRPFGPKHYGSMPTTGVLPIPGVRPQFAPANMQPIFVPATVAPAMPFPAPVTLPPASAGWAVPPLRHPPPRLPLPGTGVFLPPGSGTSSTDNIPAENAGPLSDSTVSQKVDSDSSEVQTQECNGKTDVSDAEKAVAYEERH</sequence>
<reference evidence="3 4" key="1">
    <citation type="submission" date="2024-02" db="EMBL/GenBank/DDBJ databases">
        <title>de novo genome assembly of Solanum bulbocastanum strain 11H21.</title>
        <authorList>
            <person name="Hosaka A.J."/>
        </authorList>
    </citation>
    <scope>NUCLEOTIDE SEQUENCE [LARGE SCALE GENOMIC DNA]</scope>
    <source>
        <tissue evidence="3">Young leaves</tissue>
    </source>
</reference>
<feature type="region of interest" description="Disordered" evidence="2">
    <location>
        <begin position="124"/>
        <end position="169"/>
    </location>
</feature>
<dbReference type="AlphaFoldDB" id="A0AAN8YIV5"/>
<dbReference type="GO" id="GO:0003729">
    <property type="term" value="F:mRNA binding"/>
    <property type="evidence" value="ECO:0007669"/>
    <property type="project" value="InterPro"/>
</dbReference>
<feature type="region of interest" description="Disordered" evidence="2">
    <location>
        <begin position="1"/>
        <end position="22"/>
    </location>
</feature>
<comment type="caution">
    <text evidence="3">The sequence shown here is derived from an EMBL/GenBank/DDBJ whole genome shotgun (WGS) entry which is preliminary data.</text>
</comment>
<dbReference type="PANTHER" id="PTHR31447:SF0">
    <property type="entry name" value="HYDROXYPROLINE-RICH GLYCOPROTEIN FAMILY PROTEIN"/>
    <property type="match status" value="1"/>
</dbReference>
<evidence type="ECO:0000313" key="3">
    <source>
        <dbReference type="EMBL" id="KAK6790768.1"/>
    </source>
</evidence>
<gene>
    <name evidence="3" type="ORF">RDI58_009849</name>
</gene>
<feature type="region of interest" description="Disordered" evidence="2">
    <location>
        <begin position="187"/>
        <end position="244"/>
    </location>
</feature>
<dbReference type="InterPro" id="IPR044842">
    <property type="entry name" value="ALKBH9B/ALKBH10B-like"/>
</dbReference>
<dbReference type="GO" id="GO:0032451">
    <property type="term" value="F:demethylase activity"/>
    <property type="evidence" value="ECO:0007669"/>
    <property type="project" value="InterPro"/>
</dbReference>
<feature type="compositionally biased region" description="Basic and acidic residues" evidence="2">
    <location>
        <begin position="213"/>
        <end position="224"/>
    </location>
</feature>
<comment type="similarity">
    <text evidence="1">Belongs to the alkB family.</text>
</comment>
<dbReference type="PANTHER" id="PTHR31447">
    <property type="entry name" value="HYDROXYPROLINE-RICH GLYCOPROTEIN FAMILY PROTEIN-RELATED"/>
    <property type="match status" value="1"/>
</dbReference>
<dbReference type="GO" id="GO:0006402">
    <property type="term" value="P:mRNA catabolic process"/>
    <property type="evidence" value="ECO:0007669"/>
    <property type="project" value="InterPro"/>
</dbReference>
<protein>
    <recommendedName>
        <fullName evidence="5">Hydroxyproline-rich glycoprotein family protein</fullName>
    </recommendedName>
</protein>
<dbReference type="SUPFAM" id="SSF51197">
    <property type="entry name" value="Clavaminate synthase-like"/>
    <property type="match status" value="1"/>
</dbReference>
<evidence type="ECO:0008006" key="5">
    <source>
        <dbReference type="Google" id="ProtNLM"/>
    </source>
</evidence>
<dbReference type="Gene3D" id="2.60.120.590">
    <property type="entry name" value="Alpha-ketoglutarate-dependent dioxygenase AlkB-like"/>
    <property type="match status" value="1"/>
</dbReference>
<feature type="compositionally biased region" description="Polar residues" evidence="2">
    <location>
        <begin position="194"/>
        <end position="204"/>
    </location>
</feature>
<evidence type="ECO:0000256" key="2">
    <source>
        <dbReference type="SAM" id="MobiDB-lite"/>
    </source>
</evidence>
<dbReference type="Proteomes" id="UP001371456">
    <property type="component" value="Unassembled WGS sequence"/>
</dbReference>
<evidence type="ECO:0000256" key="1">
    <source>
        <dbReference type="ARBA" id="ARBA00007879"/>
    </source>
</evidence>
<evidence type="ECO:0000313" key="4">
    <source>
        <dbReference type="Proteomes" id="UP001371456"/>
    </source>
</evidence>
<name>A0AAN8YIV5_SOLBU</name>
<feature type="compositionally biased region" description="Gly residues" evidence="2">
    <location>
        <begin position="137"/>
        <end position="147"/>
    </location>
</feature>
<proteinExistence type="inferred from homology"/>
<feature type="region of interest" description="Disordered" evidence="2">
    <location>
        <begin position="610"/>
        <end position="677"/>
    </location>
</feature>